<dbReference type="InterPro" id="IPR020833">
    <property type="entry name" value="LipOase_Fe_BS"/>
</dbReference>
<keyword evidence="4" id="KW-0963">Cytoplasm</keyword>
<evidence type="ECO:0000256" key="9">
    <source>
        <dbReference type="ARBA" id="ARBA00023098"/>
    </source>
</evidence>
<evidence type="ECO:0000259" key="14">
    <source>
        <dbReference type="PROSITE" id="PS50095"/>
    </source>
</evidence>
<keyword evidence="5 10" id="KW-0479">Metal-binding</keyword>
<keyword evidence="8 10" id="KW-0408">Iron</keyword>
<dbReference type="Pfam" id="PF00305">
    <property type="entry name" value="Lipoxygenase"/>
    <property type="match status" value="1"/>
</dbReference>
<feature type="domain" description="PLAT" evidence="14">
    <location>
        <begin position="2"/>
        <end position="121"/>
    </location>
</feature>
<feature type="site" description="Essential for stabilizing binding to COTL1" evidence="11">
    <location>
        <position position="106"/>
    </location>
</feature>
<comment type="subcellular location">
    <subcellularLocation>
        <location evidence="1">Cytoplasm</location>
    </subcellularLocation>
</comment>
<dbReference type="Gene3D" id="2.60.60.20">
    <property type="entry name" value="PLAT/LH2 domain"/>
    <property type="match status" value="1"/>
</dbReference>
<dbReference type="Proteomes" id="UP001178508">
    <property type="component" value="Chromosome 3"/>
</dbReference>
<reference evidence="16" key="1">
    <citation type="submission" date="2023-08" db="EMBL/GenBank/DDBJ databases">
        <authorList>
            <person name="Alioto T."/>
            <person name="Alioto T."/>
            <person name="Gomez Garrido J."/>
        </authorList>
    </citation>
    <scope>NUCLEOTIDE SEQUENCE</scope>
</reference>
<evidence type="ECO:0000256" key="5">
    <source>
        <dbReference type="ARBA" id="ARBA00022723"/>
    </source>
</evidence>
<accession>A0AAV1EU41</accession>
<keyword evidence="6 13" id="KW-0223">Dioxygenase</keyword>
<dbReference type="GO" id="GO:0016702">
    <property type="term" value="F:oxidoreductase activity, acting on single donors with incorporation of molecular oxygen, incorporation of two atoms of oxygen"/>
    <property type="evidence" value="ECO:0007669"/>
    <property type="project" value="InterPro"/>
</dbReference>
<keyword evidence="7 13" id="KW-0560">Oxidoreductase</keyword>
<dbReference type="SMART" id="SM00308">
    <property type="entry name" value="LH2"/>
    <property type="match status" value="1"/>
</dbReference>
<dbReference type="PRINTS" id="PR00087">
    <property type="entry name" value="LIPOXYGENASE"/>
</dbReference>
<comment type="pathway">
    <text evidence="2">Lipid metabolism.</text>
</comment>
<gene>
    <name evidence="16" type="ORF">XNOV1_A043484</name>
</gene>
<evidence type="ECO:0000256" key="13">
    <source>
        <dbReference type="RuleBase" id="RU003974"/>
    </source>
</evidence>
<dbReference type="InterPro" id="IPR001024">
    <property type="entry name" value="PLAT/LH2_dom"/>
</dbReference>
<dbReference type="GO" id="GO:0034440">
    <property type="term" value="P:lipid oxidation"/>
    <property type="evidence" value="ECO:0007669"/>
    <property type="project" value="InterPro"/>
</dbReference>
<dbReference type="AlphaFoldDB" id="A0AAV1EU41"/>
<name>A0AAV1EU41_XYRNO</name>
<evidence type="ECO:0000256" key="8">
    <source>
        <dbReference type="ARBA" id="ARBA00023004"/>
    </source>
</evidence>
<dbReference type="PROSITE" id="PS50095">
    <property type="entry name" value="PLAT"/>
    <property type="match status" value="1"/>
</dbReference>
<dbReference type="PROSITE" id="PS51393">
    <property type="entry name" value="LIPOXYGENASE_3"/>
    <property type="match status" value="1"/>
</dbReference>
<evidence type="ECO:0000313" key="17">
    <source>
        <dbReference type="Proteomes" id="UP001178508"/>
    </source>
</evidence>
<evidence type="ECO:0000256" key="11">
    <source>
        <dbReference type="PIRSR" id="PIRSR601885-3"/>
    </source>
</evidence>
<dbReference type="SUPFAM" id="SSF48484">
    <property type="entry name" value="Lipoxigenase"/>
    <property type="match status" value="1"/>
</dbReference>
<evidence type="ECO:0000256" key="1">
    <source>
        <dbReference type="ARBA" id="ARBA00004496"/>
    </source>
</evidence>
<feature type="binding site" evidence="10">
    <location>
        <position position="371"/>
    </location>
    <ligand>
        <name>Fe cation</name>
        <dbReference type="ChEBI" id="CHEBI:24875"/>
        <note>catalytic</note>
    </ligand>
</feature>
<feature type="binding site" evidence="10">
    <location>
        <position position="546"/>
    </location>
    <ligand>
        <name>Fe cation</name>
        <dbReference type="ChEBI" id="CHEBI:24875"/>
        <note>catalytic</note>
    </ligand>
</feature>
<keyword evidence="17" id="KW-1185">Reference proteome</keyword>
<evidence type="ECO:0000256" key="6">
    <source>
        <dbReference type="ARBA" id="ARBA00022964"/>
    </source>
</evidence>
<dbReference type="InterPro" id="IPR036226">
    <property type="entry name" value="LipOase_C_sf"/>
</dbReference>
<dbReference type="EMBL" id="OY660866">
    <property type="protein sequence ID" value="CAJ1052353.1"/>
    <property type="molecule type" value="Genomic_DNA"/>
</dbReference>
<evidence type="ECO:0000256" key="4">
    <source>
        <dbReference type="ARBA" id="ARBA00022490"/>
    </source>
</evidence>
<organism evidence="16 17">
    <name type="scientific">Xyrichtys novacula</name>
    <name type="common">Pearly razorfish</name>
    <name type="synonym">Hemipteronotus novacula</name>
    <dbReference type="NCBI Taxonomy" id="13765"/>
    <lineage>
        <taxon>Eukaryota</taxon>
        <taxon>Metazoa</taxon>
        <taxon>Chordata</taxon>
        <taxon>Craniata</taxon>
        <taxon>Vertebrata</taxon>
        <taxon>Euteleostomi</taxon>
        <taxon>Actinopterygii</taxon>
        <taxon>Neopterygii</taxon>
        <taxon>Teleostei</taxon>
        <taxon>Neoteleostei</taxon>
        <taxon>Acanthomorphata</taxon>
        <taxon>Eupercaria</taxon>
        <taxon>Labriformes</taxon>
        <taxon>Labridae</taxon>
        <taxon>Xyrichtys</taxon>
    </lineage>
</organism>
<dbReference type="SUPFAM" id="SSF49723">
    <property type="entry name" value="Lipase/lipooxygenase domain (PLAT/LH2 domain)"/>
    <property type="match status" value="1"/>
</dbReference>
<sequence length="669" mass="75984">MVNYEVTVHTGKIFHANTFNNVFIKLVGTAGNSQRTQLTDIRGPLTFAPGAVSSFMVSCFESIGEVTMIELDKQASPTVPQNNWFPSKVEVKSPEGNTYNFPIYNWINDSEVHVFREGKALLVYEDTQLGKTSRQQELDQRKEDYQWKVYAPGIPHCIKNEEPSSLPDEVRFSFTKSAEFKFTAKKGKLDLKLDGYDSCKMQWTDTESIYSLFCCKQTDAAAYVQQHWKEDEFFGYQFLNGVNPMMIQRCSVLPENFPVTDSMVSIHGDHTLEEELKNGNIYLCDYKLLDGVKANTVNEKQQYLMAPLVLLQKTPDDKLMPIAIQLKQTPGEDNPIFFPTDSEYDWLLAKIFVRSADFNYHELSTHLLRTHLLAEVFAVSLLRNMPMVHPLYKLLSPHIRYTLQINVMARLLLISKTGVFTNFISSGGNGLDTILQRATSSITYSSICIPDDIAERGLEAIPNYYYRDDGIELWNIIHKFVKGILSFYYKTDVDVERDSELQKWISDIFVEGFLSNADSGIPERFTTVAQLVRFVTMVIFTCSAQHAAVNSGQFDFGAWMPNSPMSLQLPPPTVKGKATEATMLETLPDVNGTANGISVLYLLSKQSTDFVPLGQYPDQLFFEEIPCKLIRTFQGELEVLSVRIKVRNRELELPYNVMNPTMVENSVAV</sequence>
<dbReference type="InterPro" id="IPR036392">
    <property type="entry name" value="PLAT/LH2_dom_sf"/>
</dbReference>
<keyword evidence="9" id="KW-0443">Lipid metabolism</keyword>
<proteinExistence type="inferred from homology"/>
<dbReference type="GO" id="GO:0005737">
    <property type="term" value="C:cytoplasm"/>
    <property type="evidence" value="ECO:0007669"/>
    <property type="project" value="UniProtKB-SubCell"/>
</dbReference>
<dbReference type="Pfam" id="PF01477">
    <property type="entry name" value="PLAT"/>
    <property type="match status" value="1"/>
</dbReference>
<evidence type="ECO:0000256" key="7">
    <source>
        <dbReference type="ARBA" id="ARBA00023002"/>
    </source>
</evidence>
<dbReference type="InterPro" id="IPR020834">
    <property type="entry name" value="LipOase_CS"/>
</dbReference>
<dbReference type="PROSITE" id="PS00081">
    <property type="entry name" value="LIPOXYGENASE_2"/>
    <property type="match status" value="1"/>
</dbReference>
<dbReference type="PANTHER" id="PTHR11771">
    <property type="entry name" value="LIPOXYGENASE"/>
    <property type="match status" value="1"/>
</dbReference>
<evidence type="ECO:0000256" key="3">
    <source>
        <dbReference type="ARBA" id="ARBA00009419"/>
    </source>
</evidence>
<evidence type="ECO:0000256" key="10">
    <source>
        <dbReference type="PIRSR" id="PIRSR601885-1"/>
    </source>
</evidence>
<dbReference type="FunFam" id="1.20.245.10:FF:000001">
    <property type="entry name" value="Arachidonate 5-lipoxygenase a"/>
    <property type="match status" value="1"/>
</dbReference>
<evidence type="ECO:0000259" key="15">
    <source>
        <dbReference type="PROSITE" id="PS51393"/>
    </source>
</evidence>
<dbReference type="PRINTS" id="PR00467">
    <property type="entry name" value="MAMLPOXGNASE"/>
</dbReference>
<feature type="binding site" evidence="10">
    <location>
        <position position="366"/>
    </location>
    <ligand>
        <name>Fe cation</name>
        <dbReference type="ChEBI" id="CHEBI:24875"/>
        <note>catalytic</note>
    </ligand>
</feature>
<comment type="similarity">
    <text evidence="3 13">Belongs to the lipoxygenase family.</text>
</comment>
<dbReference type="PROSITE" id="PS00711">
    <property type="entry name" value="LIPOXYGENASE_1"/>
    <property type="match status" value="1"/>
</dbReference>
<dbReference type="Gene3D" id="3.10.450.60">
    <property type="match status" value="1"/>
</dbReference>
<evidence type="ECO:0000256" key="12">
    <source>
        <dbReference type="PROSITE-ProRule" id="PRU00152"/>
    </source>
</evidence>
<comment type="cofactor">
    <cofactor evidence="10">
        <name>Fe cation</name>
        <dbReference type="ChEBI" id="CHEBI:24875"/>
    </cofactor>
    <text evidence="10">Binds 1 Fe cation per subunit.</text>
</comment>
<dbReference type="GO" id="GO:0005506">
    <property type="term" value="F:iron ion binding"/>
    <property type="evidence" value="ECO:0007669"/>
    <property type="project" value="InterPro"/>
</dbReference>
<dbReference type="InterPro" id="IPR013819">
    <property type="entry name" value="LipOase_C"/>
</dbReference>
<protein>
    <submittedName>
        <fullName evidence="16">Uncharacterized protein</fullName>
    </submittedName>
</protein>
<dbReference type="InterPro" id="IPR001885">
    <property type="entry name" value="LipOase_mml"/>
</dbReference>
<evidence type="ECO:0000313" key="16">
    <source>
        <dbReference type="EMBL" id="CAJ1052353.1"/>
    </source>
</evidence>
<comment type="caution">
    <text evidence="12">Lacks conserved residue(s) required for the propagation of feature annotation.</text>
</comment>
<dbReference type="Gene3D" id="1.20.245.10">
    <property type="entry name" value="Lipoxygenase-1, Domain 5"/>
    <property type="match status" value="1"/>
</dbReference>
<feature type="domain" description="Lipoxygenase" evidence="15">
    <location>
        <begin position="120"/>
        <end position="669"/>
    </location>
</feature>
<evidence type="ECO:0000256" key="2">
    <source>
        <dbReference type="ARBA" id="ARBA00005189"/>
    </source>
</evidence>
<dbReference type="InterPro" id="IPR000907">
    <property type="entry name" value="LipOase"/>
</dbReference>